<reference evidence="1 2" key="1">
    <citation type="submission" date="2015-07" db="EMBL/GenBank/DDBJ databases">
        <title>The genome of Melipona quadrifasciata.</title>
        <authorList>
            <person name="Pan H."/>
            <person name="Kapheim K."/>
        </authorList>
    </citation>
    <scope>NUCLEOTIDE SEQUENCE [LARGE SCALE GENOMIC DNA]</scope>
    <source>
        <strain evidence="1">0111107301</strain>
        <tissue evidence="1">Whole body</tissue>
    </source>
</reference>
<accession>A0A0N1IU03</accession>
<dbReference type="Proteomes" id="UP000053105">
    <property type="component" value="Unassembled WGS sequence"/>
</dbReference>
<proteinExistence type="predicted"/>
<organism evidence="1 2">
    <name type="scientific">Melipona quadrifasciata</name>
    <dbReference type="NCBI Taxonomy" id="166423"/>
    <lineage>
        <taxon>Eukaryota</taxon>
        <taxon>Metazoa</taxon>
        <taxon>Ecdysozoa</taxon>
        <taxon>Arthropoda</taxon>
        <taxon>Hexapoda</taxon>
        <taxon>Insecta</taxon>
        <taxon>Pterygota</taxon>
        <taxon>Neoptera</taxon>
        <taxon>Endopterygota</taxon>
        <taxon>Hymenoptera</taxon>
        <taxon>Apocrita</taxon>
        <taxon>Aculeata</taxon>
        <taxon>Apoidea</taxon>
        <taxon>Anthophila</taxon>
        <taxon>Apidae</taxon>
        <taxon>Melipona</taxon>
    </lineage>
</organism>
<evidence type="ECO:0000313" key="1">
    <source>
        <dbReference type="EMBL" id="KOX78724.1"/>
    </source>
</evidence>
<keyword evidence="2" id="KW-1185">Reference proteome</keyword>
<protein>
    <submittedName>
        <fullName evidence="1">Uncharacterized protein</fullName>
    </submittedName>
</protein>
<dbReference type="EMBL" id="KQ435719">
    <property type="protein sequence ID" value="KOX78724.1"/>
    <property type="molecule type" value="Genomic_DNA"/>
</dbReference>
<dbReference type="AlphaFoldDB" id="A0A0N1IU03"/>
<gene>
    <name evidence="1" type="ORF">WN51_08483</name>
</gene>
<name>A0A0N1IU03_9HYME</name>
<evidence type="ECO:0000313" key="2">
    <source>
        <dbReference type="Proteomes" id="UP000053105"/>
    </source>
</evidence>
<sequence length="115" mass="13178">MGRWAVASVRNTFNQLLYTWSGPLLWISHHVPVSGKHKRYNGRSIRVHRGNEQVDFVAGEFWSVRQLNQSPLGDDDARKEIIFPKSGTADWIYRGRAQKAEVINGARQIEGGRFE</sequence>